<comment type="subcellular location">
    <subcellularLocation>
        <location evidence="1">Endoplasmic reticulum membrane</location>
        <topology evidence="1">Single-pass membrane protein</topology>
    </subcellularLocation>
</comment>
<evidence type="ECO:0008006" key="7">
    <source>
        <dbReference type="Google" id="ProtNLM"/>
    </source>
</evidence>
<gene>
    <name evidence="6" type="ORF">S01H4_14040</name>
</gene>
<keyword evidence="2" id="KW-0812">Transmembrane</keyword>
<reference evidence="6" key="1">
    <citation type="journal article" date="2014" name="Front. Microbiol.">
        <title>High frequency of phylogenetically diverse reductive dehalogenase-homologous genes in deep subseafloor sedimentary metagenomes.</title>
        <authorList>
            <person name="Kawai M."/>
            <person name="Futagami T."/>
            <person name="Toyoda A."/>
            <person name="Takaki Y."/>
            <person name="Nishi S."/>
            <person name="Hori S."/>
            <person name="Arai W."/>
            <person name="Tsubouchi T."/>
            <person name="Morono Y."/>
            <person name="Uchiyama I."/>
            <person name="Ito T."/>
            <person name="Fujiyama A."/>
            <person name="Inagaki F."/>
            <person name="Takami H."/>
        </authorList>
    </citation>
    <scope>NUCLEOTIDE SEQUENCE</scope>
    <source>
        <strain evidence="6">Expedition CK06-06</strain>
    </source>
</reference>
<dbReference type="Pfam" id="PF08660">
    <property type="entry name" value="Alg14"/>
    <property type="match status" value="1"/>
</dbReference>
<dbReference type="AlphaFoldDB" id="X0ZET0"/>
<dbReference type="Gene3D" id="3.40.50.2000">
    <property type="entry name" value="Glycogen Phosphorylase B"/>
    <property type="match status" value="1"/>
</dbReference>
<name>X0ZET0_9ZZZZ</name>
<feature type="non-terminal residue" evidence="6">
    <location>
        <position position="1"/>
    </location>
</feature>
<protein>
    <recommendedName>
        <fullName evidence="7">Glycosyltransferase subfamily 4-like N-terminal domain-containing protein</fullName>
    </recommendedName>
</protein>
<dbReference type="InterPro" id="IPR013969">
    <property type="entry name" value="Oligosacch_biosynth_Alg14"/>
</dbReference>
<keyword evidence="5" id="KW-0472">Membrane</keyword>
<evidence type="ECO:0000256" key="3">
    <source>
        <dbReference type="ARBA" id="ARBA00022824"/>
    </source>
</evidence>
<dbReference type="EMBL" id="BART01006166">
    <property type="protein sequence ID" value="GAG58833.1"/>
    <property type="molecule type" value="Genomic_DNA"/>
</dbReference>
<dbReference type="PANTHER" id="PTHR12154">
    <property type="entry name" value="GLYCOSYL TRANSFERASE-RELATED"/>
    <property type="match status" value="1"/>
</dbReference>
<comment type="caution">
    <text evidence="6">The sequence shown here is derived from an EMBL/GenBank/DDBJ whole genome shotgun (WGS) entry which is preliminary data.</text>
</comment>
<organism evidence="6">
    <name type="scientific">marine sediment metagenome</name>
    <dbReference type="NCBI Taxonomy" id="412755"/>
    <lineage>
        <taxon>unclassified sequences</taxon>
        <taxon>metagenomes</taxon>
        <taxon>ecological metagenomes</taxon>
    </lineage>
</organism>
<evidence type="ECO:0000313" key="6">
    <source>
        <dbReference type="EMBL" id="GAG58833.1"/>
    </source>
</evidence>
<dbReference type="GO" id="GO:0006488">
    <property type="term" value="P:dolichol-linked oligosaccharide biosynthetic process"/>
    <property type="evidence" value="ECO:0007669"/>
    <property type="project" value="InterPro"/>
</dbReference>
<evidence type="ECO:0000256" key="1">
    <source>
        <dbReference type="ARBA" id="ARBA00004389"/>
    </source>
</evidence>
<keyword evidence="3" id="KW-0256">Endoplasmic reticulum</keyword>
<proteinExistence type="predicted"/>
<evidence type="ECO:0000256" key="5">
    <source>
        <dbReference type="ARBA" id="ARBA00023136"/>
    </source>
</evidence>
<dbReference type="PANTHER" id="PTHR12154:SF4">
    <property type="entry name" value="UDP-N-ACETYLGLUCOSAMINE TRANSFERASE SUBUNIT ALG14 HOMOLOG"/>
    <property type="match status" value="1"/>
</dbReference>
<dbReference type="SUPFAM" id="SSF53756">
    <property type="entry name" value="UDP-Glycosyltransferase/glycogen phosphorylase"/>
    <property type="match status" value="1"/>
</dbReference>
<dbReference type="GO" id="GO:0005789">
    <property type="term" value="C:endoplasmic reticulum membrane"/>
    <property type="evidence" value="ECO:0007669"/>
    <property type="project" value="UniProtKB-SubCell"/>
</dbReference>
<dbReference type="GO" id="GO:0004577">
    <property type="term" value="F:N-acetylglucosaminyldiphosphodolichol N-acetylglucosaminyltransferase activity"/>
    <property type="evidence" value="ECO:0007669"/>
    <property type="project" value="TreeGrafter"/>
</dbReference>
<sequence>DQLMNIREAFKGNNLILVTNQSEIKGRLIDIQKIYYVKNPPKPIGFGLDIFSLIFNCIRIILPCIKILYKEKPDIIIGCGGEPTLIMSYLGKLTGVRVIFIESLTRIHDLSPCGKLVIYITDLFLVQWKGLAHKYKKASYWGKVV</sequence>
<evidence type="ECO:0000256" key="4">
    <source>
        <dbReference type="ARBA" id="ARBA00022989"/>
    </source>
</evidence>
<accession>X0ZET0</accession>
<evidence type="ECO:0000256" key="2">
    <source>
        <dbReference type="ARBA" id="ARBA00022692"/>
    </source>
</evidence>
<keyword evidence="4" id="KW-1133">Transmembrane helix</keyword>